<evidence type="ECO:0000313" key="1">
    <source>
        <dbReference type="EMBL" id="BDP42867.1"/>
    </source>
</evidence>
<keyword evidence="2" id="KW-1185">Reference proteome</keyword>
<reference evidence="1" key="1">
    <citation type="submission" date="2022-07" db="EMBL/GenBank/DDBJ databases">
        <title>Complete Genome Sequence of the Radioresistant Bacterium Deinococcus aetherius ST0316, Isolated from the Air Dust collected in Lower Stratosphere above Japan.</title>
        <authorList>
            <person name="Satoh K."/>
            <person name="Hagiwara K."/>
            <person name="Katsumata K."/>
            <person name="Kubo A."/>
            <person name="Yokobori S."/>
            <person name="Yamagishi A."/>
            <person name="Oono Y."/>
            <person name="Narumi I."/>
        </authorList>
    </citation>
    <scope>NUCLEOTIDE SEQUENCE</scope>
    <source>
        <strain evidence="1">ST0316</strain>
    </source>
</reference>
<name>A0ABN6RHL7_9DEIO</name>
<dbReference type="Proteomes" id="UP001064971">
    <property type="component" value="Chromosome"/>
</dbReference>
<protein>
    <submittedName>
        <fullName evidence="1">Uncharacterized protein</fullName>
    </submittedName>
</protein>
<gene>
    <name evidence="1" type="ORF">DAETH_28360</name>
</gene>
<proteinExistence type="predicted"/>
<organism evidence="1 2">
    <name type="scientific">Deinococcus aetherius</name>
    <dbReference type="NCBI Taxonomy" id="200252"/>
    <lineage>
        <taxon>Bacteria</taxon>
        <taxon>Thermotogati</taxon>
        <taxon>Deinococcota</taxon>
        <taxon>Deinococci</taxon>
        <taxon>Deinococcales</taxon>
        <taxon>Deinococcaceae</taxon>
        <taxon>Deinococcus</taxon>
    </lineage>
</organism>
<dbReference type="EMBL" id="AP026560">
    <property type="protein sequence ID" value="BDP42867.1"/>
    <property type="molecule type" value="Genomic_DNA"/>
</dbReference>
<evidence type="ECO:0000313" key="2">
    <source>
        <dbReference type="Proteomes" id="UP001064971"/>
    </source>
</evidence>
<sequence length="279" mass="30903">MLGIPVPPGLLDAWAGWLAPARQPFFLTAEEAERLGVGTVPRAEVSFPPAGRDTDTFALWFVRPEANRIAWLTEEDWLALPPASRRALLRAQVRHGRGAVPPVRDFADLLPHLTGTRFVWWPSLIAPAVLARAVAQGQLNCRRAEVPDAVWTAATSVLPRARELAGTFPHASGPNCFGTVMGAAGVPGGEREWVQREPFEAFLAERTRRGGHDDHLGTILVWRDHSGQVQHTAITLGGGWALHKPSQSWMTPRVVRPTRDLIRWCRAPGWRLHRSRLRG</sequence>
<accession>A0ABN6RHL7</accession>